<name>A0A6I4LTY3_9SPHN</name>
<dbReference type="AlphaFoldDB" id="A0A6I4LTY3"/>
<evidence type="ECO:0000256" key="2">
    <source>
        <dbReference type="ARBA" id="ARBA00022803"/>
    </source>
</evidence>
<organism evidence="4 5">
    <name type="scientific">Sphingorhabdus profundilacus</name>
    <dbReference type="NCBI Taxonomy" id="2509718"/>
    <lineage>
        <taxon>Bacteria</taxon>
        <taxon>Pseudomonadati</taxon>
        <taxon>Pseudomonadota</taxon>
        <taxon>Alphaproteobacteria</taxon>
        <taxon>Sphingomonadales</taxon>
        <taxon>Sphingomonadaceae</taxon>
        <taxon>Sphingorhabdus</taxon>
    </lineage>
</organism>
<comment type="caution">
    <text evidence="4">The sequence shown here is derived from an EMBL/GenBank/DDBJ whole genome shotgun (WGS) entry which is preliminary data.</text>
</comment>
<evidence type="ECO:0000256" key="1">
    <source>
        <dbReference type="ARBA" id="ARBA00022737"/>
    </source>
</evidence>
<reference evidence="4 5" key="1">
    <citation type="submission" date="2019-01" db="EMBL/GenBank/DDBJ databases">
        <title>Sphingorhabdus lacus sp.nov., isolated from an oligotrophic freshwater lake.</title>
        <authorList>
            <person name="Park M."/>
        </authorList>
    </citation>
    <scope>NUCLEOTIDE SEQUENCE [LARGE SCALE GENOMIC DNA]</scope>
    <source>
        <strain evidence="4 5">IMCC26285</strain>
    </source>
</reference>
<dbReference type="SMART" id="SM00028">
    <property type="entry name" value="TPR"/>
    <property type="match status" value="7"/>
</dbReference>
<gene>
    <name evidence="4" type="ORF">EUU23_04075</name>
</gene>
<keyword evidence="1" id="KW-0677">Repeat</keyword>
<dbReference type="InterPro" id="IPR011990">
    <property type="entry name" value="TPR-like_helical_dom_sf"/>
</dbReference>
<dbReference type="PANTHER" id="PTHR44943:SF8">
    <property type="entry name" value="TPR REPEAT-CONTAINING PROTEIN MJ0263"/>
    <property type="match status" value="1"/>
</dbReference>
<keyword evidence="5" id="KW-1185">Reference proteome</keyword>
<keyword evidence="2 3" id="KW-0802">TPR repeat</keyword>
<dbReference type="InterPro" id="IPR051685">
    <property type="entry name" value="Ycf3/AcsC/BcsC/TPR_MFPF"/>
</dbReference>
<protein>
    <submittedName>
        <fullName evidence="4">Tetratricopeptide repeat protein</fullName>
    </submittedName>
</protein>
<dbReference type="PROSITE" id="PS50005">
    <property type="entry name" value="TPR"/>
    <property type="match status" value="1"/>
</dbReference>
<dbReference type="SUPFAM" id="SSF48452">
    <property type="entry name" value="TPR-like"/>
    <property type="match status" value="5"/>
</dbReference>
<dbReference type="InterPro" id="IPR019734">
    <property type="entry name" value="TPR_rpt"/>
</dbReference>
<dbReference type="Pfam" id="PF13432">
    <property type="entry name" value="TPR_16"/>
    <property type="match status" value="4"/>
</dbReference>
<dbReference type="EMBL" id="SDWJ01000001">
    <property type="protein sequence ID" value="MVZ96882.1"/>
    <property type="molecule type" value="Genomic_DNA"/>
</dbReference>
<dbReference type="Gene3D" id="1.25.40.10">
    <property type="entry name" value="Tetratricopeptide repeat domain"/>
    <property type="match status" value="4"/>
</dbReference>
<proteinExistence type="predicted"/>
<feature type="repeat" description="TPR" evidence="3">
    <location>
        <begin position="134"/>
        <end position="167"/>
    </location>
</feature>
<dbReference type="Proteomes" id="UP000471147">
    <property type="component" value="Unassembled WGS sequence"/>
</dbReference>
<accession>A0A6I4LTY3</accession>
<evidence type="ECO:0000313" key="4">
    <source>
        <dbReference type="EMBL" id="MVZ96882.1"/>
    </source>
</evidence>
<evidence type="ECO:0000313" key="5">
    <source>
        <dbReference type="Proteomes" id="UP000471147"/>
    </source>
</evidence>
<evidence type="ECO:0000256" key="3">
    <source>
        <dbReference type="PROSITE-ProRule" id="PRU00339"/>
    </source>
</evidence>
<dbReference type="PANTHER" id="PTHR44943">
    <property type="entry name" value="CELLULOSE SYNTHASE OPERON PROTEIN C"/>
    <property type="match status" value="1"/>
</dbReference>
<sequence length="654" mass="71469">MSRRTSLFFLTAICMLIAGGAFLVTDMGGKTAASSYQEAQQYIKTGDLRAARVALMNAVKEDPKFGQALLAQARVCLDLFDAPAAQDALERAQLAGVNKDQTAHLLGHAYWLQGEWDAAERLLKSPSIPQANRPYALRILGRVQMDRGDLAAAQGSFDEAIRLSPNDSQIWTDVARLRFVQGDQRGAIDAVEYAFKRDPRNVRALEFRGRLMRTQFGVVAALPWFERGLQINPNDIPLLEEYALTLGDAGRYRDMLAQTRALLALDPNNAKAYYAQAVLAARAGNYALASRILAKTGSTLGDMPAAILLGAICELELGNFNRAVDQLQILLGRQPRNRQVRTLLALAMYRAGDPLGSLDIIREIASRPDADTYSLKLTALAFVASNQPERATNPIDDAAIAAIRTSLPLPEPETLDSAARAARQDPDNAQTILPYIRLLAAQGDIETALNEALRLQAGNGGVADAHIIVGDLEMARANLPAAIVAFQKARQISFTEPVMLRLVDALSMTGREDEARETLAAFLAYNPTNLSALRLAGYRNLDARNWDQAIILLERVRGRLGNNDAILLANLARAYSGARHHAKAVHFAEIAYHIAPANAMVTHIYGQALLQQGRRPKAAKELLQKAVILMPENTQVAAAFRRAQAAYRMSAKRQ</sequence>